<name>G0IYN3_CYCMS</name>
<dbReference type="InterPro" id="IPR051906">
    <property type="entry name" value="TolC-like"/>
</dbReference>
<comment type="subcellular location">
    <subcellularLocation>
        <location evidence="1">Cell outer membrane</location>
    </subcellularLocation>
</comment>
<dbReference type="GO" id="GO:1990281">
    <property type="term" value="C:efflux pump complex"/>
    <property type="evidence" value="ECO:0007669"/>
    <property type="project" value="TreeGrafter"/>
</dbReference>
<evidence type="ECO:0000256" key="7">
    <source>
        <dbReference type="ARBA" id="ARBA00023237"/>
    </source>
</evidence>
<accession>G0IYN3</accession>
<dbReference type="EMBL" id="CP002955">
    <property type="protein sequence ID" value="AEL27216.1"/>
    <property type="molecule type" value="Genomic_DNA"/>
</dbReference>
<keyword evidence="9" id="KW-1185">Reference proteome</keyword>
<dbReference type="OrthoDB" id="1674454at2"/>
<dbReference type="GO" id="GO:0009279">
    <property type="term" value="C:cell outer membrane"/>
    <property type="evidence" value="ECO:0007669"/>
    <property type="project" value="UniProtKB-SubCell"/>
</dbReference>
<evidence type="ECO:0000256" key="3">
    <source>
        <dbReference type="ARBA" id="ARBA00022448"/>
    </source>
</evidence>
<evidence type="ECO:0000256" key="2">
    <source>
        <dbReference type="ARBA" id="ARBA00007613"/>
    </source>
</evidence>
<dbReference type="Proteomes" id="UP000001635">
    <property type="component" value="Chromosome"/>
</dbReference>
<comment type="similarity">
    <text evidence="2">Belongs to the outer membrane factor (OMF) (TC 1.B.17) family.</text>
</comment>
<evidence type="ECO:0000313" key="8">
    <source>
        <dbReference type="EMBL" id="AEL27216.1"/>
    </source>
</evidence>
<dbReference type="HOGENOM" id="CLU_012817_9_0_10"/>
<keyword evidence="6" id="KW-0472">Membrane</keyword>
<dbReference type="PANTHER" id="PTHR30026:SF20">
    <property type="entry name" value="OUTER MEMBRANE PROTEIN TOLC"/>
    <property type="match status" value="1"/>
</dbReference>
<dbReference type="GO" id="GO:0015562">
    <property type="term" value="F:efflux transmembrane transporter activity"/>
    <property type="evidence" value="ECO:0007669"/>
    <property type="project" value="InterPro"/>
</dbReference>
<dbReference type="STRING" id="880070.Cycma_3496"/>
<evidence type="ECO:0000256" key="4">
    <source>
        <dbReference type="ARBA" id="ARBA00022452"/>
    </source>
</evidence>
<dbReference type="RefSeq" id="WP_014021503.1">
    <property type="nucleotide sequence ID" value="NC_015914.1"/>
</dbReference>
<dbReference type="Pfam" id="PF02321">
    <property type="entry name" value="OEP"/>
    <property type="match status" value="1"/>
</dbReference>
<dbReference type="SUPFAM" id="SSF56954">
    <property type="entry name" value="Outer membrane efflux proteins (OEP)"/>
    <property type="match status" value="1"/>
</dbReference>
<protein>
    <submittedName>
        <fullName evidence="8">Outer membrane efflux protein</fullName>
    </submittedName>
</protein>
<dbReference type="eggNOG" id="COG1538">
    <property type="taxonomic scope" value="Bacteria"/>
</dbReference>
<gene>
    <name evidence="8" type="ordered locus">Cycma_3496</name>
</gene>
<evidence type="ECO:0000256" key="1">
    <source>
        <dbReference type="ARBA" id="ARBA00004442"/>
    </source>
</evidence>
<proteinExistence type="inferred from homology"/>
<keyword evidence="3" id="KW-0813">Transport</keyword>
<evidence type="ECO:0000313" key="9">
    <source>
        <dbReference type="Proteomes" id="UP000001635"/>
    </source>
</evidence>
<dbReference type="PANTHER" id="PTHR30026">
    <property type="entry name" value="OUTER MEMBRANE PROTEIN TOLC"/>
    <property type="match status" value="1"/>
</dbReference>
<dbReference type="AlphaFoldDB" id="G0IYN3"/>
<dbReference type="GO" id="GO:0015288">
    <property type="term" value="F:porin activity"/>
    <property type="evidence" value="ECO:0007669"/>
    <property type="project" value="TreeGrafter"/>
</dbReference>
<organism evidence="8 9">
    <name type="scientific">Cyclobacterium marinum (strain ATCC 25205 / DSM 745 / LMG 13164 / NCIMB 1802)</name>
    <name type="common">Flectobacillus marinus</name>
    <dbReference type="NCBI Taxonomy" id="880070"/>
    <lineage>
        <taxon>Bacteria</taxon>
        <taxon>Pseudomonadati</taxon>
        <taxon>Bacteroidota</taxon>
        <taxon>Cytophagia</taxon>
        <taxon>Cytophagales</taxon>
        <taxon>Cyclobacteriaceae</taxon>
        <taxon>Cyclobacterium</taxon>
    </lineage>
</organism>
<dbReference type="InterPro" id="IPR003423">
    <property type="entry name" value="OMP_efflux"/>
</dbReference>
<keyword evidence="4" id="KW-1134">Transmembrane beta strand</keyword>
<sequence length="457" mass="51467">MKPYRGALVMLLIVLVTALPSITKGQQLDPILKDLINKGLDKSHGLNSNGFEVEQAKVDQQLAKSVFLPKITLNGSYTHLNDDITFDENTTTLLTETQKLVIKDAIGLPFNSTFPNDIPLQEVPVLQNQNILRSSVDVDWVLFSGLEASNALQASKHKEASLNYVGLAEEDKIALKIIETYDQLALVKASKKVLKSTENYLNEQVLYVNKAIENGLATPISRNKIALAKQQLEGKKLEFEHNNTLLIEALHQLTGESRVDLQMLNPQLHSFAVDGEVSGEKRNEIKALEEAEKATQYQAKMLKSNFIPKVALKGHYEFLEENLSLLDPKWYVGVGLKWNVFDGNQSRLKRRKIQLETAKYREQIADANEMIALGISKAEISYEAALMNTKIVQKEVELAKENYEMVNTQFKNNLASINEVLDALNDVEKANFKLQQSYFQERRAVTDLLHAKGILNY</sequence>
<evidence type="ECO:0000256" key="5">
    <source>
        <dbReference type="ARBA" id="ARBA00022692"/>
    </source>
</evidence>
<dbReference type="KEGG" id="cmr:Cycma_3496"/>
<keyword evidence="5" id="KW-0812">Transmembrane</keyword>
<reference evidence="9" key="1">
    <citation type="submission" date="2011-07" db="EMBL/GenBank/DDBJ databases">
        <title>The complete genome of Cyclobacterium marinum DSM 745.</title>
        <authorList>
            <person name="Lucas S."/>
            <person name="Han J."/>
            <person name="Lapidus A."/>
            <person name="Bruce D."/>
            <person name="Goodwin L."/>
            <person name="Pitluck S."/>
            <person name="Peters L."/>
            <person name="Kyrpides N."/>
            <person name="Mavromatis K."/>
            <person name="Ivanova N."/>
            <person name="Ovchinnikova G."/>
            <person name="Chertkov O."/>
            <person name="Detter J.C."/>
            <person name="Tapia R."/>
            <person name="Han C."/>
            <person name="Land M."/>
            <person name="Hauser L."/>
            <person name="Markowitz V."/>
            <person name="Cheng J.-F."/>
            <person name="Hugenholtz P."/>
            <person name="Woyke T."/>
            <person name="Wu D."/>
            <person name="Tindall B."/>
            <person name="Schuetze A."/>
            <person name="Brambilla E."/>
            <person name="Klenk H.-P."/>
            <person name="Eisen J.A."/>
        </authorList>
    </citation>
    <scope>NUCLEOTIDE SEQUENCE [LARGE SCALE GENOMIC DNA]</scope>
    <source>
        <strain evidence="9">ATCC 25205 / DSM 745 / LMG 13164 / NCIMB 1802</strain>
    </source>
</reference>
<evidence type="ECO:0000256" key="6">
    <source>
        <dbReference type="ARBA" id="ARBA00023136"/>
    </source>
</evidence>
<dbReference type="Gene3D" id="1.20.1600.10">
    <property type="entry name" value="Outer membrane efflux proteins (OEP)"/>
    <property type="match status" value="1"/>
</dbReference>
<keyword evidence="7" id="KW-0998">Cell outer membrane</keyword>